<accession>G0TSR4</accession>
<dbReference type="VEuPathDB" id="TriTrypDB:TvY486_0301790"/>
<evidence type="ECO:0000256" key="1">
    <source>
        <dbReference type="SAM" id="Phobius"/>
    </source>
</evidence>
<protein>
    <submittedName>
        <fullName evidence="2">Uncharacterized protein</fullName>
    </submittedName>
</protein>
<keyword evidence="1" id="KW-0472">Membrane</keyword>
<name>G0TSR4_TRYVY</name>
<organism evidence="2">
    <name type="scientific">Trypanosoma vivax (strain Y486)</name>
    <dbReference type="NCBI Taxonomy" id="1055687"/>
    <lineage>
        <taxon>Eukaryota</taxon>
        <taxon>Discoba</taxon>
        <taxon>Euglenozoa</taxon>
        <taxon>Kinetoplastea</taxon>
        <taxon>Metakinetoplastina</taxon>
        <taxon>Trypanosomatida</taxon>
        <taxon>Trypanosomatidae</taxon>
        <taxon>Trypanosoma</taxon>
        <taxon>Duttonella</taxon>
    </lineage>
</organism>
<reference evidence="2" key="1">
    <citation type="journal article" date="2012" name="Proc. Natl. Acad. Sci. U.S.A.">
        <title>Antigenic diversity is generated by distinct evolutionary mechanisms in African trypanosome species.</title>
        <authorList>
            <person name="Jackson A.P."/>
            <person name="Berry A."/>
            <person name="Aslett M."/>
            <person name="Allison H.C."/>
            <person name="Burton P."/>
            <person name="Vavrova-Anderson J."/>
            <person name="Brown R."/>
            <person name="Browne H."/>
            <person name="Corton N."/>
            <person name="Hauser H."/>
            <person name="Gamble J."/>
            <person name="Gilderthorp R."/>
            <person name="Marcello L."/>
            <person name="McQuillan J."/>
            <person name="Otto T.D."/>
            <person name="Quail M.A."/>
            <person name="Sanders M.J."/>
            <person name="van Tonder A."/>
            <person name="Ginger M.L."/>
            <person name="Field M.C."/>
            <person name="Barry J.D."/>
            <person name="Hertz-Fowler C."/>
            <person name="Berriman M."/>
        </authorList>
    </citation>
    <scope>NUCLEOTIDE SEQUENCE</scope>
    <source>
        <strain evidence="2">Y486</strain>
    </source>
</reference>
<feature type="transmembrane region" description="Helical" evidence="1">
    <location>
        <begin position="20"/>
        <end position="40"/>
    </location>
</feature>
<dbReference type="EMBL" id="HE573019">
    <property type="protein sequence ID" value="CCC46992.1"/>
    <property type="molecule type" value="Genomic_DNA"/>
</dbReference>
<keyword evidence="1" id="KW-0812">Transmembrane</keyword>
<evidence type="ECO:0000313" key="2">
    <source>
        <dbReference type="EMBL" id="CCC46992.1"/>
    </source>
</evidence>
<feature type="transmembrane region" description="Helical" evidence="1">
    <location>
        <begin position="82"/>
        <end position="104"/>
    </location>
</feature>
<proteinExistence type="predicted"/>
<gene>
    <name evidence="2" type="ORF">TVY486_0301790</name>
</gene>
<keyword evidence="1" id="KW-1133">Transmembrane helix</keyword>
<dbReference type="AlphaFoldDB" id="G0TSR4"/>
<sequence length="116" mass="12920">MCPTICLCMFFYIPPLFFPLTSHASLSLSLCLCVCMCVWVRLSIVVDSRIQCCAATQPLTQFSNETVHLKVNLSLAPVVSHLFYAFDFISFLYIFSLSILHMIVSGLDSDSVLSAL</sequence>